<evidence type="ECO:0000256" key="9">
    <source>
        <dbReference type="ARBA" id="ARBA00023235"/>
    </source>
</evidence>
<dbReference type="InterPro" id="IPR007693">
    <property type="entry name" value="DNA_helicase_DnaB-like_N"/>
</dbReference>
<evidence type="ECO:0000256" key="6">
    <source>
        <dbReference type="ARBA" id="ARBA00022806"/>
    </source>
</evidence>
<evidence type="ECO:0000313" key="15">
    <source>
        <dbReference type="Proteomes" id="UP001324634"/>
    </source>
</evidence>
<evidence type="ECO:0000256" key="11">
    <source>
        <dbReference type="NCBIfam" id="TIGR00665"/>
    </source>
</evidence>
<dbReference type="KEGG" id="psti:SOO65_17165"/>
<dbReference type="EMBL" id="CP139487">
    <property type="protein sequence ID" value="WPU64426.1"/>
    <property type="molecule type" value="Genomic_DNA"/>
</dbReference>
<dbReference type="Gene3D" id="1.10.860.10">
    <property type="entry name" value="DNAb Helicase, Chain A"/>
    <property type="match status" value="1"/>
</dbReference>
<dbReference type="Pfam" id="PF00772">
    <property type="entry name" value="DnaB"/>
    <property type="match status" value="1"/>
</dbReference>
<evidence type="ECO:0000256" key="3">
    <source>
        <dbReference type="ARBA" id="ARBA00022705"/>
    </source>
</evidence>
<dbReference type="GO" id="GO:1990077">
    <property type="term" value="C:primosome complex"/>
    <property type="evidence" value="ECO:0007669"/>
    <property type="project" value="UniProtKB-UniRule"/>
</dbReference>
<dbReference type="SUPFAM" id="SSF52540">
    <property type="entry name" value="P-loop containing nucleoside triphosphate hydrolases"/>
    <property type="match status" value="1"/>
</dbReference>
<reference evidence="14 15" key="1">
    <citation type="submission" date="2023-11" db="EMBL/GenBank/DDBJ databases">
        <title>Peredibacter starrii A3.12.</title>
        <authorList>
            <person name="Mitchell R.J."/>
        </authorList>
    </citation>
    <scope>NUCLEOTIDE SEQUENCE [LARGE SCALE GENOMIC DNA]</scope>
    <source>
        <strain evidence="14 15">A3.12</strain>
    </source>
</reference>
<keyword evidence="6 12" id="KW-0347">Helicase</keyword>
<dbReference type="InterPro" id="IPR036185">
    <property type="entry name" value="DNA_heli_DnaB-like_N_sf"/>
</dbReference>
<evidence type="ECO:0000256" key="1">
    <source>
        <dbReference type="ARBA" id="ARBA00008428"/>
    </source>
</evidence>
<dbReference type="GO" id="GO:0006269">
    <property type="term" value="P:DNA replication, synthesis of primer"/>
    <property type="evidence" value="ECO:0007669"/>
    <property type="project" value="UniProtKB-UniRule"/>
</dbReference>
<dbReference type="NCBIfam" id="TIGR00665">
    <property type="entry name" value="DnaB"/>
    <property type="match status" value="1"/>
</dbReference>
<keyword evidence="9" id="KW-0413">Isomerase</keyword>
<evidence type="ECO:0000256" key="10">
    <source>
        <dbReference type="ARBA" id="ARBA00048954"/>
    </source>
</evidence>
<dbReference type="Gene3D" id="3.40.50.300">
    <property type="entry name" value="P-loop containing nucleotide triphosphate hydrolases"/>
    <property type="match status" value="1"/>
</dbReference>
<dbReference type="SUPFAM" id="SSF48024">
    <property type="entry name" value="N-terminal domain of DnaB helicase"/>
    <property type="match status" value="1"/>
</dbReference>
<keyword evidence="4 12" id="KW-0547">Nucleotide-binding</keyword>
<keyword evidence="2 12" id="KW-0639">Primosome</keyword>
<dbReference type="PANTHER" id="PTHR30153:SF2">
    <property type="entry name" value="REPLICATIVE DNA HELICASE"/>
    <property type="match status" value="1"/>
</dbReference>
<dbReference type="Proteomes" id="UP001324634">
    <property type="component" value="Chromosome"/>
</dbReference>
<accession>A0AAX4HMJ6</accession>
<evidence type="ECO:0000256" key="4">
    <source>
        <dbReference type="ARBA" id="ARBA00022741"/>
    </source>
</evidence>
<keyword evidence="5 12" id="KW-0378">Hydrolase</keyword>
<dbReference type="GO" id="GO:0043139">
    <property type="term" value="F:5'-3' DNA helicase activity"/>
    <property type="evidence" value="ECO:0007669"/>
    <property type="project" value="UniProtKB-EC"/>
</dbReference>
<sequence>MAGPNELPHDLSAEKALLGCLLIDNSSFDEISDVNLMPDDFYHPQYGIIFSVIKDLHMESMPFDIVTVSSKLNDHGKLEKVGGQGALVAICDEIGSAANVEYYAQMIKEKSMLREVVRTATRVMQTGTNFTGNVADFMQEVEAGFFKLTAQTKNNKMIPLKQALYENLKELEKPARAKGEIMGVSTGFGSIDRSLLGLQPGQLVLIAARPGMGKTAFALNWAVAAAKQTNMAVAVFSYEMMYAELSMRLLSSEAGVDSRKLKTKEFNEMDLRQISNAVQKLSNLKLYINDSGATNLMDIRSYCRKLKAEQGLAMIIVDYLQIMPMHVKKQNREQEIAELSRGFKMLANELEIPVVALSQLNRTAASRTDRRPQLQDLRESGSLEQDANIVCLIHREDYYDPQTPKKGIAEIIIAKNRNGEPGTVELAWIGSQTKFADLAPQKTEQ</sequence>
<feature type="domain" description="SF4 helicase" evidence="13">
    <location>
        <begin position="177"/>
        <end position="442"/>
    </location>
</feature>
<dbReference type="InterPro" id="IPR027417">
    <property type="entry name" value="P-loop_NTPase"/>
</dbReference>
<dbReference type="GO" id="GO:0005829">
    <property type="term" value="C:cytosol"/>
    <property type="evidence" value="ECO:0007669"/>
    <property type="project" value="TreeGrafter"/>
</dbReference>
<dbReference type="GO" id="GO:0005524">
    <property type="term" value="F:ATP binding"/>
    <property type="evidence" value="ECO:0007669"/>
    <property type="project" value="UniProtKB-UniRule"/>
</dbReference>
<dbReference type="GO" id="GO:0016787">
    <property type="term" value="F:hydrolase activity"/>
    <property type="evidence" value="ECO:0007669"/>
    <property type="project" value="UniProtKB-KW"/>
</dbReference>
<keyword evidence="8 12" id="KW-0238">DNA-binding</keyword>
<dbReference type="InterPro" id="IPR016136">
    <property type="entry name" value="DNA_helicase_N/primase_C"/>
</dbReference>
<dbReference type="PROSITE" id="PS51199">
    <property type="entry name" value="SF4_HELICASE"/>
    <property type="match status" value="1"/>
</dbReference>
<evidence type="ECO:0000313" key="14">
    <source>
        <dbReference type="EMBL" id="WPU64426.1"/>
    </source>
</evidence>
<dbReference type="Pfam" id="PF03796">
    <property type="entry name" value="DnaB_C"/>
    <property type="match status" value="1"/>
</dbReference>
<organism evidence="14 15">
    <name type="scientific">Peredibacter starrii</name>
    <dbReference type="NCBI Taxonomy" id="28202"/>
    <lineage>
        <taxon>Bacteria</taxon>
        <taxon>Pseudomonadati</taxon>
        <taxon>Bdellovibrionota</taxon>
        <taxon>Bacteriovoracia</taxon>
        <taxon>Bacteriovoracales</taxon>
        <taxon>Bacteriovoracaceae</taxon>
        <taxon>Peredibacter</taxon>
    </lineage>
</organism>
<evidence type="ECO:0000256" key="5">
    <source>
        <dbReference type="ARBA" id="ARBA00022801"/>
    </source>
</evidence>
<keyword evidence="7 12" id="KW-0067">ATP-binding</keyword>
<evidence type="ECO:0000256" key="12">
    <source>
        <dbReference type="RuleBase" id="RU362085"/>
    </source>
</evidence>
<evidence type="ECO:0000259" key="13">
    <source>
        <dbReference type="PROSITE" id="PS51199"/>
    </source>
</evidence>
<dbReference type="RefSeq" id="WP_321393211.1">
    <property type="nucleotide sequence ID" value="NZ_CP139487.1"/>
</dbReference>
<evidence type="ECO:0000256" key="7">
    <source>
        <dbReference type="ARBA" id="ARBA00022840"/>
    </source>
</evidence>
<dbReference type="EC" id="5.6.2.3" evidence="11 12"/>
<keyword evidence="3 12" id="KW-0235">DNA replication</keyword>
<keyword evidence="15" id="KW-1185">Reference proteome</keyword>
<dbReference type="InterPro" id="IPR007694">
    <property type="entry name" value="DNA_helicase_DnaB-like_C"/>
</dbReference>
<dbReference type="GO" id="GO:0003677">
    <property type="term" value="F:DNA binding"/>
    <property type="evidence" value="ECO:0007669"/>
    <property type="project" value="UniProtKB-UniRule"/>
</dbReference>
<evidence type="ECO:0000256" key="2">
    <source>
        <dbReference type="ARBA" id="ARBA00022515"/>
    </source>
</evidence>
<proteinExistence type="inferred from homology"/>
<comment type="similarity">
    <text evidence="1 12">Belongs to the helicase family. DnaB subfamily.</text>
</comment>
<dbReference type="AlphaFoldDB" id="A0AAX4HMJ6"/>
<dbReference type="InterPro" id="IPR007692">
    <property type="entry name" value="DNA_helicase_DnaB"/>
</dbReference>
<dbReference type="CDD" id="cd00984">
    <property type="entry name" value="DnaB_C"/>
    <property type="match status" value="1"/>
</dbReference>
<name>A0AAX4HMJ6_9BACT</name>
<protein>
    <recommendedName>
        <fullName evidence="11 12">Replicative DNA helicase</fullName>
        <ecNumber evidence="11 12">5.6.2.3</ecNumber>
    </recommendedName>
</protein>
<evidence type="ECO:0000256" key="8">
    <source>
        <dbReference type="ARBA" id="ARBA00023125"/>
    </source>
</evidence>
<comment type="catalytic activity">
    <reaction evidence="10 12">
        <text>ATP + H2O = ADP + phosphate + H(+)</text>
        <dbReference type="Rhea" id="RHEA:13065"/>
        <dbReference type="ChEBI" id="CHEBI:15377"/>
        <dbReference type="ChEBI" id="CHEBI:15378"/>
        <dbReference type="ChEBI" id="CHEBI:30616"/>
        <dbReference type="ChEBI" id="CHEBI:43474"/>
        <dbReference type="ChEBI" id="CHEBI:456216"/>
        <dbReference type="EC" id="5.6.2.3"/>
    </reaction>
</comment>
<comment type="function">
    <text evidence="12">The main replicative DNA helicase, it participates in initiation and elongation during chromosome replication. Travels ahead of the DNA replisome, separating dsDNA into templates for DNA synthesis. A processive ATP-dependent 5'-3' DNA helicase it has DNA-dependent ATPase activity.</text>
</comment>
<gene>
    <name evidence="14" type="primary">dnaB</name>
    <name evidence="14" type="ORF">SOO65_17165</name>
</gene>
<dbReference type="PANTHER" id="PTHR30153">
    <property type="entry name" value="REPLICATIVE DNA HELICASE DNAB"/>
    <property type="match status" value="1"/>
</dbReference>